<evidence type="ECO:0000256" key="7">
    <source>
        <dbReference type="SAM" id="Phobius"/>
    </source>
</evidence>
<proteinExistence type="inferred from homology"/>
<dbReference type="PANTHER" id="PTHR20855:SF52">
    <property type="entry name" value="ADIPONECTIN RECEPTOR PROTEIN"/>
    <property type="match status" value="1"/>
</dbReference>
<evidence type="ECO:0000256" key="4">
    <source>
        <dbReference type="ARBA" id="ARBA00022989"/>
    </source>
</evidence>
<dbReference type="GO" id="GO:0006882">
    <property type="term" value="P:intracellular zinc ion homeostasis"/>
    <property type="evidence" value="ECO:0007669"/>
    <property type="project" value="TreeGrafter"/>
</dbReference>
<dbReference type="InterPro" id="IPR004254">
    <property type="entry name" value="AdipoR/HlyIII-related"/>
</dbReference>
<accession>A0AAF0E3G8</accession>
<gene>
    <name evidence="8" type="ORF">MOBT1_001517</name>
</gene>
<feature type="transmembrane region" description="Helical" evidence="7">
    <location>
        <begin position="70"/>
        <end position="91"/>
    </location>
</feature>
<keyword evidence="3 7" id="KW-0812">Transmembrane</keyword>
<evidence type="ECO:0000256" key="2">
    <source>
        <dbReference type="ARBA" id="ARBA00007018"/>
    </source>
</evidence>
<keyword evidence="6" id="KW-0479">Metal-binding</keyword>
<evidence type="ECO:0000256" key="5">
    <source>
        <dbReference type="ARBA" id="ARBA00023136"/>
    </source>
</evidence>
<dbReference type="GO" id="GO:0038023">
    <property type="term" value="F:signaling receptor activity"/>
    <property type="evidence" value="ECO:0007669"/>
    <property type="project" value="TreeGrafter"/>
</dbReference>
<keyword evidence="6" id="KW-0862">Zinc</keyword>
<keyword evidence="5 7" id="KW-0472">Membrane</keyword>
<evidence type="ECO:0000256" key="3">
    <source>
        <dbReference type="ARBA" id="ARBA00022692"/>
    </source>
</evidence>
<keyword evidence="9" id="KW-1185">Reference proteome</keyword>
<keyword evidence="4 7" id="KW-1133">Transmembrane helix</keyword>
<feature type="transmembrane region" description="Helical" evidence="7">
    <location>
        <begin position="41"/>
        <end position="58"/>
    </location>
</feature>
<dbReference type="PANTHER" id="PTHR20855">
    <property type="entry name" value="ADIPOR/PROGESTIN RECEPTOR-RELATED"/>
    <property type="match status" value="1"/>
</dbReference>
<dbReference type="Proteomes" id="UP001214603">
    <property type="component" value="Chromosome 2"/>
</dbReference>
<name>A0AAF0E3G8_9BASI</name>
<protein>
    <submittedName>
        <fullName evidence="8">Uncharacterized protein</fullName>
    </submittedName>
</protein>
<feature type="transmembrane region" description="Helical" evidence="7">
    <location>
        <begin position="144"/>
        <end position="164"/>
    </location>
</feature>
<feature type="binding site" evidence="6">
    <location>
        <position position="146"/>
    </location>
    <ligand>
        <name>Zn(2+)</name>
        <dbReference type="ChEBI" id="CHEBI:29105"/>
    </ligand>
</feature>
<evidence type="ECO:0000256" key="6">
    <source>
        <dbReference type="PIRSR" id="PIRSR604254-1"/>
    </source>
</evidence>
<comment type="similarity">
    <text evidence="2">Belongs to the ADIPOR family.</text>
</comment>
<dbReference type="Pfam" id="PF03006">
    <property type="entry name" value="HlyIII"/>
    <property type="match status" value="1"/>
</dbReference>
<evidence type="ECO:0000313" key="8">
    <source>
        <dbReference type="EMBL" id="WFD02832.1"/>
    </source>
</evidence>
<evidence type="ECO:0000256" key="1">
    <source>
        <dbReference type="ARBA" id="ARBA00004141"/>
    </source>
</evidence>
<feature type="transmembrane region" description="Helical" evidence="7">
    <location>
        <begin position="12"/>
        <end position="29"/>
    </location>
</feature>
<feature type="binding site" evidence="6">
    <location>
        <position position="142"/>
    </location>
    <ligand>
        <name>Zn(2+)</name>
        <dbReference type="ChEBI" id="CHEBI:29105"/>
    </ligand>
</feature>
<comment type="subcellular location">
    <subcellularLocation>
        <location evidence="1">Membrane</location>
        <topology evidence="1">Multi-pass membrane protein</topology>
    </subcellularLocation>
</comment>
<sequence>MRLVSKSINRLDYVGIVVLIVGSNIPALRYGLYCHQKIHDFYLALILIWGTLALFTVVQSKYATPRFRPIRAGVFVALGLSGVAPIVHGLYLTGGSSFVFSTLGYKHVLWSGIMYIFGTLLYVTHIPERLSPGRFDYLGASHQLFHICVLIAALLHLVAMRHSYLFWHAIETTSGEAGREAVCRALHFP</sequence>
<organism evidence="8 9">
    <name type="scientific">Malassezia obtusa</name>
    <dbReference type="NCBI Taxonomy" id="76774"/>
    <lineage>
        <taxon>Eukaryota</taxon>
        <taxon>Fungi</taxon>
        <taxon>Dikarya</taxon>
        <taxon>Basidiomycota</taxon>
        <taxon>Ustilaginomycotina</taxon>
        <taxon>Malasseziomycetes</taxon>
        <taxon>Malasseziales</taxon>
        <taxon>Malasseziaceae</taxon>
        <taxon>Malassezia</taxon>
    </lineage>
</organism>
<dbReference type="GO" id="GO:0046872">
    <property type="term" value="F:metal ion binding"/>
    <property type="evidence" value="ECO:0007669"/>
    <property type="project" value="UniProtKB-KW"/>
</dbReference>
<feature type="transmembrane region" description="Helical" evidence="7">
    <location>
        <begin position="103"/>
        <end position="123"/>
    </location>
</feature>
<evidence type="ECO:0000313" key="9">
    <source>
        <dbReference type="Proteomes" id="UP001214603"/>
    </source>
</evidence>
<reference evidence="8" key="1">
    <citation type="submission" date="2023-03" db="EMBL/GenBank/DDBJ databases">
        <title>Mating type loci evolution in Malassezia.</title>
        <authorList>
            <person name="Coelho M.A."/>
        </authorList>
    </citation>
    <scope>NUCLEOTIDE SEQUENCE</scope>
    <source>
        <strain evidence="8">CBS 7876</strain>
    </source>
</reference>
<dbReference type="AlphaFoldDB" id="A0AAF0E3G8"/>
<dbReference type="EMBL" id="CP119935">
    <property type="protein sequence ID" value="WFD02832.1"/>
    <property type="molecule type" value="Genomic_DNA"/>
</dbReference>
<dbReference type="GO" id="GO:0016020">
    <property type="term" value="C:membrane"/>
    <property type="evidence" value="ECO:0007669"/>
    <property type="project" value="UniProtKB-SubCell"/>
</dbReference>